<feature type="domain" description="N-acetyltransferase" evidence="1">
    <location>
        <begin position="10"/>
        <end position="173"/>
    </location>
</feature>
<gene>
    <name evidence="2" type="ORF">ABT56_17740</name>
</gene>
<dbReference type="RefSeq" id="WP_047880242.1">
    <property type="nucleotide sequence ID" value="NZ_LDOT01000026.1"/>
</dbReference>
<evidence type="ECO:0000259" key="1">
    <source>
        <dbReference type="PROSITE" id="PS51186"/>
    </source>
</evidence>
<dbReference type="InterPro" id="IPR016181">
    <property type="entry name" value="Acyl_CoA_acyltransferase"/>
</dbReference>
<dbReference type="EMBL" id="LDOT01000026">
    <property type="protein sequence ID" value="KLV03815.1"/>
    <property type="molecule type" value="Genomic_DNA"/>
</dbReference>
<dbReference type="InterPro" id="IPR000182">
    <property type="entry name" value="GNAT_dom"/>
</dbReference>
<sequence>MVYQLETPRLYLRQWRADDLPAFARMTADPEVMHYFPKTLDKAESDALASRIQSLLGERGWGFWALELKETQSFIGFVGLHVQSAEVVIPQTPFVEIGWRLDKNHWRKGYAYEAAIATMDFAFDTLALEHVFAFTLLDNLPSRGVMEKLGMINTLQDFDHPSLLDLPEEKKRHCLYKITRLQWRDGKSH</sequence>
<dbReference type="PANTHER" id="PTHR43792">
    <property type="entry name" value="GNAT FAMILY, PUTATIVE (AFU_ORTHOLOGUE AFUA_3G00765)-RELATED-RELATED"/>
    <property type="match status" value="1"/>
</dbReference>
<accession>A0A0J1GVW0</accession>
<dbReference type="AlphaFoldDB" id="A0A0J1GVW0"/>
<dbReference type="PATRIC" id="fig|1195763.3.peg.3789"/>
<protein>
    <submittedName>
        <fullName evidence="2">GCN5 family acetyltransferase</fullName>
    </submittedName>
</protein>
<evidence type="ECO:0000313" key="3">
    <source>
        <dbReference type="Proteomes" id="UP000036097"/>
    </source>
</evidence>
<name>A0A0J1GVW0_9GAMM</name>
<reference evidence="2 3" key="1">
    <citation type="submission" date="2015-05" db="EMBL/GenBank/DDBJ databases">
        <title>Photobacterium galathea sp. nov.</title>
        <authorList>
            <person name="Machado H."/>
            <person name="Gram L."/>
        </authorList>
    </citation>
    <scope>NUCLEOTIDE SEQUENCE [LARGE SCALE GENOMIC DNA]</scope>
    <source>
        <strain evidence="2 3">CGMCC 1.12159</strain>
    </source>
</reference>
<organism evidence="2 3">
    <name type="scientific">Photobacterium aquae</name>
    <dbReference type="NCBI Taxonomy" id="1195763"/>
    <lineage>
        <taxon>Bacteria</taxon>
        <taxon>Pseudomonadati</taxon>
        <taxon>Pseudomonadota</taxon>
        <taxon>Gammaproteobacteria</taxon>
        <taxon>Vibrionales</taxon>
        <taxon>Vibrionaceae</taxon>
        <taxon>Photobacterium</taxon>
    </lineage>
</organism>
<dbReference type="Proteomes" id="UP000036097">
    <property type="component" value="Unassembled WGS sequence"/>
</dbReference>
<dbReference type="Pfam" id="PF13302">
    <property type="entry name" value="Acetyltransf_3"/>
    <property type="match status" value="1"/>
</dbReference>
<dbReference type="GO" id="GO:0016747">
    <property type="term" value="F:acyltransferase activity, transferring groups other than amino-acyl groups"/>
    <property type="evidence" value="ECO:0007669"/>
    <property type="project" value="InterPro"/>
</dbReference>
<comment type="caution">
    <text evidence="2">The sequence shown here is derived from an EMBL/GenBank/DDBJ whole genome shotgun (WGS) entry which is preliminary data.</text>
</comment>
<keyword evidence="3" id="KW-1185">Reference proteome</keyword>
<dbReference type="SUPFAM" id="SSF55729">
    <property type="entry name" value="Acyl-CoA N-acyltransferases (Nat)"/>
    <property type="match status" value="1"/>
</dbReference>
<dbReference type="PROSITE" id="PS51186">
    <property type="entry name" value="GNAT"/>
    <property type="match status" value="1"/>
</dbReference>
<dbReference type="PANTHER" id="PTHR43792:SF1">
    <property type="entry name" value="N-ACETYLTRANSFERASE DOMAIN-CONTAINING PROTEIN"/>
    <property type="match status" value="1"/>
</dbReference>
<keyword evidence="2" id="KW-0808">Transferase</keyword>
<proteinExistence type="predicted"/>
<dbReference type="OrthoDB" id="9801656at2"/>
<dbReference type="InterPro" id="IPR051531">
    <property type="entry name" value="N-acetyltransferase"/>
</dbReference>
<dbReference type="Gene3D" id="3.40.630.30">
    <property type="match status" value="1"/>
</dbReference>
<dbReference type="STRING" id="1195763.ABT56_17740"/>
<evidence type="ECO:0000313" key="2">
    <source>
        <dbReference type="EMBL" id="KLV03815.1"/>
    </source>
</evidence>